<keyword evidence="3" id="KW-0479">Metal-binding</keyword>
<evidence type="ECO:0000256" key="1">
    <source>
        <dbReference type="ARBA" id="ARBA00001913"/>
    </source>
</evidence>
<dbReference type="GO" id="GO:0006508">
    <property type="term" value="P:proteolysis"/>
    <property type="evidence" value="ECO:0007669"/>
    <property type="project" value="UniProtKB-KW"/>
</dbReference>
<feature type="domain" description="Peptidase S53" evidence="9">
    <location>
        <begin position="285"/>
        <end position="709"/>
    </location>
</feature>
<dbReference type="Proteomes" id="UP000249340">
    <property type="component" value="Chromosome"/>
</dbReference>
<evidence type="ECO:0000313" key="10">
    <source>
        <dbReference type="EMBL" id="AXI77916.1"/>
    </source>
</evidence>
<dbReference type="KEGG" id="stri:C7M71_011180"/>
<dbReference type="PROSITE" id="PS51695">
    <property type="entry name" value="SEDOLISIN"/>
    <property type="match status" value="1"/>
</dbReference>
<dbReference type="Pfam" id="PF09286">
    <property type="entry name" value="Pro-kuma_activ"/>
    <property type="match status" value="1"/>
</dbReference>
<dbReference type="OrthoDB" id="3846088at2"/>
<evidence type="ECO:0000313" key="11">
    <source>
        <dbReference type="Proteomes" id="UP000249340"/>
    </source>
</evidence>
<name>A0A345SW11_9ACTN</name>
<comment type="cofactor">
    <cofactor evidence="1">
        <name>Ca(2+)</name>
        <dbReference type="ChEBI" id="CHEBI:29108"/>
    </cofactor>
</comment>
<feature type="compositionally biased region" description="Low complexity" evidence="8">
    <location>
        <begin position="236"/>
        <end position="247"/>
    </location>
</feature>
<dbReference type="Gene3D" id="3.40.50.200">
    <property type="entry name" value="Peptidase S8/S53 domain"/>
    <property type="match status" value="1"/>
</dbReference>
<proteinExistence type="predicted"/>
<feature type="region of interest" description="Disordered" evidence="8">
    <location>
        <begin position="230"/>
        <end position="257"/>
    </location>
</feature>
<evidence type="ECO:0000256" key="6">
    <source>
        <dbReference type="ARBA" id="ARBA00022837"/>
    </source>
</evidence>
<evidence type="ECO:0000256" key="2">
    <source>
        <dbReference type="ARBA" id="ARBA00022670"/>
    </source>
</evidence>
<dbReference type="InterPro" id="IPR050819">
    <property type="entry name" value="Tripeptidyl-peptidase_I"/>
</dbReference>
<dbReference type="PANTHER" id="PTHR14218:SF15">
    <property type="entry name" value="TRIPEPTIDYL-PEPTIDASE 1"/>
    <property type="match status" value="1"/>
</dbReference>
<accession>A0A345SW11</accession>
<evidence type="ECO:0000259" key="9">
    <source>
        <dbReference type="PROSITE" id="PS51695"/>
    </source>
</evidence>
<dbReference type="AlphaFoldDB" id="A0A345SW11"/>
<dbReference type="InterPro" id="IPR023828">
    <property type="entry name" value="Peptidase_S8_Ser-AS"/>
</dbReference>
<sequence>MRTASRTPALCATASPIDRTGGTLVPQAARRRLSRISVAVSASALLAGSLALAVPASATTPAADPTGAARTLTGTHPAWATASADRGAAPDSATATTRVYLAGQDAEGLAAYARSVSDPASSQYGRYLTPAQAQARFGSSAAQASAVRNWLAGSGLRVGRTTDHYIEATGTTAALERAFGTSIHTYRTSQGTHRAPAADAVVPASVADAVLGVTGLSDVVRKASSRAVPVDRGRRPASAFAAATAPDKAPPTLPTEPICSESYGQITAYGAPKGYEKDEPFAPCSYAPKQLREAYGVTSSGLTGKGARVAVIDAYGLSTMERDANRFAVAHGDKAFRKGQYTEYVTPGQWRYEDECGGADGWAGEEALDVEMVHGLAPDAQVVYVGGNSCSDDDLYDAMAKVVDEHLADVVSNSWGEIMHSTEGDIDPAVVRADEHILMLGAVEGIGFNFSSGDCGNDAPAAAATGANCDPTTSRAQTEWPASSVWATAVGGTALGISSKSGRYGFETNMGDLRSVLSDDQKSWNPYPGRFYFGGGGGTSEDFAQPWYQRGVVPTSVSTTLMNGSRAARPMRTIPDIAMNGDLVTSVLVGFTDGGEYSEGGYGGTSVSAPEYAGLLADAIQARHGRAIGFANPGIYDRAGTSAYNDVNDAKVNVKLGNVLDLGVVDGSLRVRLYKIGQDYGLKATRGYDTATGVGSPARDYLRSYQNGR</sequence>
<keyword evidence="4" id="KW-0378">Hydrolase</keyword>
<dbReference type="PANTHER" id="PTHR14218">
    <property type="entry name" value="PROTEASE S8 TRIPEPTIDYL PEPTIDASE I CLN2"/>
    <property type="match status" value="1"/>
</dbReference>
<dbReference type="InterPro" id="IPR015366">
    <property type="entry name" value="S53_propep"/>
</dbReference>
<dbReference type="EMBL" id="CP031264">
    <property type="protein sequence ID" value="AXI77916.1"/>
    <property type="molecule type" value="Genomic_DNA"/>
</dbReference>
<dbReference type="GO" id="GO:0046872">
    <property type="term" value="F:metal ion binding"/>
    <property type="evidence" value="ECO:0007669"/>
    <property type="project" value="UniProtKB-KW"/>
</dbReference>
<evidence type="ECO:0000256" key="5">
    <source>
        <dbReference type="ARBA" id="ARBA00022825"/>
    </source>
</evidence>
<dbReference type="InterPro" id="IPR030400">
    <property type="entry name" value="Sedolisin_dom"/>
</dbReference>
<keyword evidence="5" id="KW-0720">Serine protease</keyword>
<protein>
    <submittedName>
        <fullName evidence="10">Serine protease</fullName>
    </submittedName>
</protein>
<dbReference type="GO" id="GO:0008240">
    <property type="term" value="F:tripeptidyl-peptidase activity"/>
    <property type="evidence" value="ECO:0007669"/>
    <property type="project" value="TreeGrafter"/>
</dbReference>
<dbReference type="SMART" id="SM00944">
    <property type="entry name" value="Pro-kuma_activ"/>
    <property type="match status" value="1"/>
</dbReference>
<keyword evidence="7" id="KW-0865">Zymogen</keyword>
<dbReference type="GO" id="GO:0004252">
    <property type="term" value="F:serine-type endopeptidase activity"/>
    <property type="evidence" value="ECO:0007669"/>
    <property type="project" value="InterPro"/>
</dbReference>
<evidence type="ECO:0000256" key="7">
    <source>
        <dbReference type="ARBA" id="ARBA00023145"/>
    </source>
</evidence>
<evidence type="ECO:0000256" key="8">
    <source>
        <dbReference type="SAM" id="MobiDB-lite"/>
    </source>
</evidence>
<evidence type="ECO:0000256" key="4">
    <source>
        <dbReference type="ARBA" id="ARBA00022801"/>
    </source>
</evidence>
<dbReference type="CDD" id="cd04056">
    <property type="entry name" value="Peptidases_S53"/>
    <property type="match status" value="1"/>
</dbReference>
<dbReference type="InterPro" id="IPR036852">
    <property type="entry name" value="Peptidase_S8/S53_dom_sf"/>
</dbReference>
<dbReference type="SUPFAM" id="SSF52743">
    <property type="entry name" value="Subtilisin-like"/>
    <property type="match status" value="1"/>
</dbReference>
<reference evidence="11" key="1">
    <citation type="submission" date="2018-07" db="EMBL/GenBank/DDBJ databases">
        <title>Streptacidiphilus bronchialis DSM 106435 chromosome.</title>
        <authorList>
            <person name="Batra D."/>
            <person name="Gulvik C.A."/>
        </authorList>
    </citation>
    <scope>NUCLEOTIDE SEQUENCE [LARGE SCALE GENOMIC DNA]</scope>
    <source>
        <strain evidence="11">DSM 106435</strain>
    </source>
</reference>
<dbReference type="PROSITE" id="PS00138">
    <property type="entry name" value="SUBTILASE_SER"/>
    <property type="match status" value="1"/>
</dbReference>
<keyword evidence="6" id="KW-0106">Calcium</keyword>
<organism evidence="10 11">
    <name type="scientific">Peterkaempfera bronchialis</name>
    <dbReference type="NCBI Taxonomy" id="2126346"/>
    <lineage>
        <taxon>Bacteria</taxon>
        <taxon>Bacillati</taxon>
        <taxon>Actinomycetota</taxon>
        <taxon>Actinomycetes</taxon>
        <taxon>Kitasatosporales</taxon>
        <taxon>Streptomycetaceae</taxon>
        <taxon>Peterkaempfera</taxon>
    </lineage>
</organism>
<gene>
    <name evidence="10" type="ORF">C7M71_011180</name>
</gene>
<keyword evidence="2 10" id="KW-0645">Protease</keyword>
<evidence type="ECO:0000256" key="3">
    <source>
        <dbReference type="ARBA" id="ARBA00022723"/>
    </source>
</evidence>
<keyword evidence="11" id="KW-1185">Reference proteome</keyword>
<dbReference type="SUPFAM" id="SSF54897">
    <property type="entry name" value="Protease propeptides/inhibitors"/>
    <property type="match status" value="1"/>
</dbReference>
<dbReference type="CDD" id="cd11377">
    <property type="entry name" value="Pro-peptidase_S53"/>
    <property type="match status" value="1"/>
</dbReference>